<dbReference type="InterPro" id="IPR050132">
    <property type="entry name" value="Gln/Glu-tRNA_Ligase"/>
</dbReference>
<feature type="domain" description="Glutamyl/glutaminyl-tRNA synthetase class Ib catalytic" evidence="7">
    <location>
        <begin position="145"/>
        <end position="305"/>
    </location>
</feature>
<dbReference type="InterPro" id="IPR014729">
    <property type="entry name" value="Rossmann-like_a/b/a_fold"/>
</dbReference>
<feature type="non-terminal residue" evidence="8">
    <location>
        <position position="1"/>
    </location>
</feature>
<dbReference type="PANTHER" id="PTHR43097:SF5">
    <property type="entry name" value="GLUTAMATE--TRNA LIGASE"/>
    <property type="match status" value="1"/>
</dbReference>
<dbReference type="Gene3D" id="3.40.50.620">
    <property type="entry name" value="HUPs"/>
    <property type="match status" value="2"/>
</dbReference>
<evidence type="ECO:0000256" key="1">
    <source>
        <dbReference type="ARBA" id="ARBA00022598"/>
    </source>
</evidence>
<evidence type="ECO:0000313" key="8">
    <source>
        <dbReference type="EMBL" id="AAB62548.1"/>
    </source>
</evidence>
<keyword evidence="2 6" id="KW-0547">Nucleotide-binding</keyword>
<keyword evidence="5 6" id="KW-0030">Aminoacyl-tRNA synthetase</keyword>
<evidence type="ECO:0000256" key="5">
    <source>
        <dbReference type="ARBA" id="ARBA00023146"/>
    </source>
</evidence>
<comment type="similarity">
    <text evidence="6">Belongs to the class-I aminoacyl-tRNA synthetase family.</text>
</comment>
<protein>
    <submittedName>
        <fullName evidence="8">Glutaminyl-tRNA synthetase</fullName>
    </submittedName>
</protein>
<dbReference type="EMBL" id="AF005489">
    <property type="protein sequence ID" value="AAB62548.1"/>
    <property type="molecule type" value="Genomic_DNA"/>
</dbReference>
<dbReference type="GO" id="GO:0005829">
    <property type="term" value="C:cytosol"/>
    <property type="evidence" value="ECO:0007669"/>
    <property type="project" value="TreeGrafter"/>
</dbReference>
<feature type="non-terminal residue" evidence="8">
    <location>
        <position position="305"/>
    </location>
</feature>
<proteinExistence type="inferred from homology"/>
<name>O15561_ANTLO</name>
<dbReference type="GO" id="GO:0005524">
    <property type="term" value="F:ATP binding"/>
    <property type="evidence" value="ECO:0007669"/>
    <property type="project" value="UniProtKB-KW"/>
</dbReference>
<sequence length="305" mass="35641">GYLHLGNAKALNLNFKYAEKHNGYVFLRFDDTNPKNENMKYYRAIIKDVEWLGFKPKFVTASSDYFEKMIEFGKALIREGKAYVCHLPLDDVRKYRRSVGVVHHGRQQYPAAEVLKKYIRSGTKHPECMCPSNCEIHARHSVSPEEEITSELHFKLSPFRDRPVDVNLTLFQEMIDGRWKEGTAVLRLKMDTDSTNPFMLDLVAFRVIEKPHSLTGTRYKVYPSYDFALCICDSLEDVTHSFCSREFLTRQEPYKWLLKNLGLYMPVQWEFSRLNMPDALLSKRKIKKLIENKVIKSIDDPSLPT</sequence>
<keyword evidence="1 6" id="KW-0436">Ligase</keyword>
<dbReference type="InterPro" id="IPR020058">
    <property type="entry name" value="Glu/Gln-tRNA-synth_Ib_cat-dom"/>
</dbReference>
<keyword evidence="4 6" id="KW-0648">Protein biosynthesis</keyword>
<evidence type="ECO:0000256" key="3">
    <source>
        <dbReference type="ARBA" id="ARBA00022840"/>
    </source>
</evidence>
<keyword evidence="3 6" id="KW-0067">ATP-binding</keyword>
<dbReference type="SUPFAM" id="SSF52374">
    <property type="entry name" value="Nucleotidylyl transferase"/>
    <property type="match status" value="1"/>
</dbReference>
<dbReference type="GO" id="GO:0006425">
    <property type="term" value="P:glutaminyl-tRNA aminoacylation"/>
    <property type="evidence" value="ECO:0007669"/>
    <property type="project" value="TreeGrafter"/>
</dbReference>
<dbReference type="PANTHER" id="PTHR43097">
    <property type="entry name" value="GLUTAMINE-TRNA LIGASE"/>
    <property type="match status" value="1"/>
</dbReference>
<organism evidence="8">
    <name type="scientific">Antonospora locustae</name>
    <name type="common">Microsporidian parasite</name>
    <name type="synonym">Nosema locustae</name>
    <dbReference type="NCBI Taxonomy" id="278021"/>
    <lineage>
        <taxon>Eukaryota</taxon>
        <taxon>Fungi</taxon>
        <taxon>Fungi incertae sedis</taxon>
        <taxon>Microsporidia</taxon>
        <taxon>Antonospora</taxon>
    </lineage>
</organism>
<dbReference type="AlphaFoldDB" id="O15561"/>
<reference evidence="8" key="1">
    <citation type="journal article" date="1997" name="J. Mol. Evol.">
        <title>Gene descent, duplication, and horizontal transfer in the evolution of glutamyl-tRNA and glutaminyl-tRNA synthetases.</title>
        <authorList>
            <person name="Brown J.R."/>
            <person name="Doolittle W.F."/>
        </authorList>
    </citation>
    <scope>NUCLEOTIDE SEQUENCE</scope>
    <source>
        <strain evidence="8">ATCC 30860</strain>
    </source>
</reference>
<evidence type="ECO:0000256" key="6">
    <source>
        <dbReference type="RuleBase" id="RU363037"/>
    </source>
</evidence>
<evidence type="ECO:0000256" key="4">
    <source>
        <dbReference type="ARBA" id="ARBA00022917"/>
    </source>
</evidence>
<feature type="domain" description="Glutamyl/glutaminyl-tRNA synthetase class Ib catalytic" evidence="7">
    <location>
        <begin position="1"/>
        <end position="108"/>
    </location>
</feature>
<dbReference type="Pfam" id="PF00749">
    <property type="entry name" value="tRNA-synt_1c"/>
    <property type="match status" value="2"/>
</dbReference>
<evidence type="ECO:0000259" key="7">
    <source>
        <dbReference type="Pfam" id="PF00749"/>
    </source>
</evidence>
<evidence type="ECO:0000256" key="2">
    <source>
        <dbReference type="ARBA" id="ARBA00022741"/>
    </source>
</evidence>
<accession>O15561</accession>
<dbReference type="GO" id="GO:0004819">
    <property type="term" value="F:glutamine-tRNA ligase activity"/>
    <property type="evidence" value="ECO:0007669"/>
    <property type="project" value="TreeGrafter"/>
</dbReference>